<name>A0ACC1TQI8_9AGAR</name>
<sequence length="833" mass="92929">MPKCKNNNISAYNSGYPPTNAGKRRKSTGIKRAKIDLKNKENSLPLSSTSIRSEVSILQNTPLPDHSNVTNSLLPCPNLSACMDNDLDLSAGASATTLPFPPLFSANLYKELLPLHTVSTMLAKIKHADTAKIAFSVAMKQVLDSEMCSESTASSFEMKNPLPIMSAPQSELDLENPERWNFGTAKYSTNMDAYPISYNTEYPIDIYYPPESRAPLREEPPDDPFFPSDGGSDCSLDDSADSEVSWSASSDAEEEEEEDFGELGDSELADLLADAQHPGSGSLLPIPDDYTEFAWCHRAPPNLDQAQVALKRLALILKPHRANGVGYKDPNLRLLVRSRLEWMQIFLTMYTSAQSRYVNCWTAASLDTAMAAQKGPSFARTLRKWAHDFVRHNITPVDELCKHSTALIDNDELATEIAAHLQSIGKFIKAKDIVDYLDDPSVRKKFNMKKGINLSTATAYLKRMGFRWKKAPGAYILANPSLLEQLPRNRIIVIWFHDESTFYANDQRQIIWVHNDDTAKPHAKGEGVSFMIADFVSADYGWLRSPDGTQTARVEFKAGKARDGYMTNEDITAQVKIAMDILSEHHSSEEHVFVYDNAKTHTKRADDALSATKMPKGPSKPEGEGPNFGGSRQKTENGILVYEKKVVKKKKTAEEKVKEKERKAKEKKTKKAKGNIPESTPPVPVDLPPTVPKEKLVVAREFSENAGSMTKNCSSMLNALSLSALLEQTVVVFDESCIANPILLRRNPILSIFVWGAAKRTYRMYENSTKEDVLINNVRMALDSVSLSTMRHFARRLNGVQAAWAAKRYRGHRMLPDWILAEFDKCMEAKGCT</sequence>
<reference evidence="1" key="1">
    <citation type="submission" date="2022-09" db="EMBL/GenBank/DDBJ databases">
        <title>A Global Phylogenomic Analysis of the Shiitake Genus Lentinula.</title>
        <authorList>
            <consortium name="DOE Joint Genome Institute"/>
            <person name="Sierra-Patev S."/>
            <person name="Min B."/>
            <person name="Naranjo-Ortiz M."/>
            <person name="Looney B."/>
            <person name="Konkel Z."/>
            <person name="Slot J.C."/>
            <person name="Sakamoto Y."/>
            <person name="Steenwyk J.L."/>
            <person name="Rokas A."/>
            <person name="Carro J."/>
            <person name="Camarero S."/>
            <person name="Ferreira P."/>
            <person name="Molpeceres G."/>
            <person name="Ruiz-Duenas F.J."/>
            <person name="Serrano A."/>
            <person name="Henrissat B."/>
            <person name="Drula E."/>
            <person name="Hughes K.W."/>
            <person name="Mata J.L."/>
            <person name="Ishikawa N.K."/>
            <person name="Vargas-Isla R."/>
            <person name="Ushijima S."/>
            <person name="Smith C.A."/>
            <person name="Ahrendt S."/>
            <person name="Andreopoulos W."/>
            <person name="He G."/>
            <person name="Labutti K."/>
            <person name="Lipzen A."/>
            <person name="Ng V."/>
            <person name="Riley R."/>
            <person name="Sandor L."/>
            <person name="Barry K."/>
            <person name="Martinez A.T."/>
            <person name="Xiao Y."/>
            <person name="Gibbons J.G."/>
            <person name="Terashima K."/>
            <person name="Grigoriev I.V."/>
            <person name="Hibbett D.S."/>
        </authorList>
    </citation>
    <scope>NUCLEOTIDE SEQUENCE</scope>
    <source>
        <strain evidence="1">TMI1499</strain>
    </source>
</reference>
<dbReference type="Proteomes" id="UP001163835">
    <property type="component" value="Unassembled WGS sequence"/>
</dbReference>
<evidence type="ECO:0000313" key="1">
    <source>
        <dbReference type="EMBL" id="KAJ3806804.1"/>
    </source>
</evidence>
<dbReference type="EMBL" id="MU795377">
    <property type="protein sequence ID" value="KAJ3806804.1"/>
    <property type="molecule type" value="Genomic_DNA"/>
</dbReference>
<evidence type="ECO:0000313" key="2">
    <source>
        <dbReference type="Proteomes" id="UP001163835"/>
    </source>
</evidence>
<protein>
    <submittedName>
        <fullName evidence="1">Uncharacterized protein</fullName>
    </submittedName>
</protein>
<comment type="caution">
    <text evidence="1">The sequence shown here is derived from an EMBL/GenBank/DDBJ whole genome shotgun (WGS) entry which is preliminary data.</text>
</comment>
<accession>A0ACC1TQI8</accession>
<keyword evidence="2" id="KW-1185">Reference proteome</keyword>
<gene>
    <name evidence="1" type="ORF">F5876DRAFT_68648</name>
</gene>
<proteinExistence type="predicted"/>
<organism evidence="1 2">
    <name type="scientific">Lentinula aff. lateritia</name>
    <dbReference type="NCBI Taxonomy" id="2804960"/>
    <lineage>
        <taxon>Eukaryota</taxon>
        <taxon>Fungi</taxon>
        <taxon>Dikarya</taxon>
        <taxon>Basidiomycota</taxon>
        <taxon>Agaricomycotina</taxon>
        <taxon>Agaricomycetes</taxon>
        <taxon>Agaricomycetidae</taxon>
        <taxon>Agaricales</taxon>
        <taxon>Marasmiineae</taxon>
        <taxon>Omphalotaceae</taxon>
        <taxon>Lentinula</taxon>
    </lineage>
</organism>